<evidence type="ECO:0000256" key="12">
    <source>
        <dbReference type="ARBA" id="ARBA00023304"/>
    </source>
</evidence>
<dbReference type="FunFam" id="3.40.50.970:FF:000016">
    <property type="entry name" value="Acetolactate synthase"/>
    <property type="match status" value="1"/>
</dbReference>
<reference evidence="18 19" key="1">
    <citation type="submission" date="2018-06" db="EMBL/GenBank/DDBJ databases">
        <title>Thermoflavimicrobium daqus sp. nov., a thermophilic microbe isolated from Moutai-flavour Daqu.</title>
        <authorList>
            <person name="Wang X."/>
            <person name="Zhou H."/>
        </authorList>
    </citation>
    <scope>NUCLEOTIDE SEQUENCE [LARGE SCALE GENOMIC DNA]</scope>
    <source>
        <strain evidence="18 19">FBKL4.011</strain>
    </source>
</reference>
<dbReference type="EC" id="2.2.1.6" evidence="4 14"/>
<keyword evidence="8 14" id="KW-0479">Metal-binding</keyword>
<reference evidence="18 19" key="2">
    <citation type="submission" date="2018-06" db="EMBL/GenBank/DDBJ databases">
        <authorList>
            <person name="Zhirakovskaya E."/>
        </authorList>
    </citation>
    <scope>NUCLEOTIDE SEQUENCE [LARGE SCALE GENOMIC DNA]</scope>
    <source>
        <strain evidence="18 19">FBKL4.011</strain>
    </source>
</reference>
<evidence type="ECO:0000256" key="6">
    <source>
        <dbReference type="ARBA" id="ARBA00022630"/>
    </source>
</evidence>
<evidence type="ECO:0000256" key="11">
    <source>
        <dbReference type="ARBA" id="ARBA00023052"/>
    </source>
</evidence>
<keyword evidence="6" id="KW-0285">Flavoprotein</keyword>
<comment type="pathway">
    <text evidence="2 14">Amino-acid biosynthesis; L-valine biosynthesis; L-valine from pyruvate: step 1/4.</text>
</comment>
<evidence type="ECO:0000256" key="4">
    <source>
        <dbReference type="ARBA" id="ARBA00013145"/>
    </source>
</evidence>
<evidence type="ECO:0000256" key="14">
    <source>
        <dbReference type="RuleBase" id="RU003591"/>
    </source>
</evidence>
<comment type="cofactor">
    <cofactor evidence="14">
        <name>Mg(2+)</name>
        <dbReference type="ChEBI" id="CHEBI:18420"/>
    </cofactor>
    <text evidence="14">Binds 1 Mg(2+) ion per subunit.</text>
</comment>
<evidence type="ECO:0000259" key="16">
    <source>
        <dbReference type="Pfam" id="PF02775"/>
    </source>
</evidence>
<evidence type="ECO:0000313" key="18">
    <source>
        <dbReference type="EMBL" id="RAL26461.1"/>
    </source>
</evidence>
<dbReference type="InterPro" id="IPR012000">
    <property type="entry name" value="Thiamin_PyroP_enz_cen_dom"/>
</dbReference>
<gene>
    <name evidence="18" type="primary">ilvB</name>
    <name evidence="18" type="ORF">DL897_03405</name>
</gene>
<dbReference type="PANTHER" id="PTHR18968:SF13">
    <property type="entry name" value="ACETOLACTATE SYNTHASE CATALYTIC SUBUNIT, MITOCHONDRIAL"/>
    <property type="match status" value="1"/>
</dbReference>
<dbReference type="CDD" id="cd02015">
    <property type="entry name" value="TPP_AHAS"/>
    <property type="match status" value="1"/>
</dbReference>
<evidence type="ECO:0000256" key="7">
    <source>
        <dbReference type="ARBA" id="ARBA00022679"/>
    </source>
</evidence>
<keyword evidence="11 14" id="KW-0786">Thiamine pyrophosphate</keyword>
<evidence type="ECO:0000256" key="2">
    <source>
        <dbReference type="ARBA" id="ARBA00005025"/>
    </source>
</evidence>
<dbReference type="FunFam" id="3.40.50.970:FF:000007">
    <property type="entry name" value="Acetolactate synthase"/>
    <property type="match status" value="1"/>
</dbReference>
<protein>
    <recommendedName>
        <fullName evidence="4 14">Acetolactate synthase</fullName>
        <ecNumber evidence="4 14">2.2.1.6</ecNumber>
    </recommendedName>
</protein>
<feature type="domain" description="Thiamine pyrophosphate enzyme central" evidence="15">
    <location>
        <begin position="198"/>
        <end position="333"/>
    </location>
</feature>
<evidence type="ECO:0000256" key="5">
    <source>
        <dbReference type="ARBA" id="ARBA00022605"/>
    </source>
</evidence>
<keyword evidence="5 14" id="KW-0028">Amino-acid biosynthesis</keyword>
<dbReference type="SUPFAM" id="SSF52467">
    <property type="entry name" value="DHS-like NAD/FAD-binding domain"/>
    <property type="match status" value="1"/>
</dbReference>
<evidence type="ECO:0000259" key="17">
    <source>
        <dbReference type="Pfam" id="PF02776"/>
    </source>
</evidence>
<comment type="cofactor">
    <cofactor evidence="14">
        <name>thiamine diphosphate</name>
        <dbReference type="ChEBI" id="CHEBI:58937"/>
    </cofactor>
    <text evidence="14">Binds 1 thiamine pyrophosphate per subunit.</text>
</comment>
<dbReference type="Pfam" id="PF02775">
    <property type="entry name" value="TPP_enzyme_C"/>
    <property type="match status" value="1"/>
</dbReference>
<dbReference type="InterPro" id="IPR012846">
    <property type="entry name" value="Acetolactate_synth_lsu"/>
</dbReference>
<keyword evidence="9" id="KW-0274">FAD</keyword>
<dbReference type="PANTHER" id="PTHR18968">
    <property type="entry name" value="THIAMINE PYROPHOSPHATE ENZYMES"/>
    <property type="match status" value="1"/>
</dbReference>
<dbReference type="GO" id="GO:0009099">
    <property type="term" value="P:L-valine biosynthetic process"/>
    <property type="evidence" value="ECO:0007669"/>
    <property type="project" value="UniProtKB-UniPathway"/>
</dbReference>
<dbReference type="GO" id="GO:0003984">
    <property type="term" value="F:acetolactate synthase activity"/>
    <property type="evidence" value="ECO:0007669"/>
    <property type="project" value="UniProtKB-EC"/>
</dbReference>
<dbReference type="EMBL" id="QJKK01000002">
    <property type="protein sequence ID" value="RAL26461.1"/>
    <property type="molecule type" value="Genomic_DNA"/>
</dbReference>
<dbReference type="Pfam" id="PF02776">
    <property type="entry name" value="TPP_enzyme_N"/>
    <property type="match status" value="1"/>
</dbReference>
<keyword evidence="10 14" id="KW-0460">Magnesium</keyword>
<dbReference type="CDD" id="cd07035">
    <property type="entry name" value="TPP_PYR_POX_like"/>
    <property type="match status" value="1"/>
</dbReference>
<dbReference type="RefSeq" id="WP_113658145.1">
    <property type="nucleotide sequence ID" value="NZ_KZ845664.1"/>
</dbReference>
<keyword evidence="19" id="KW-1185">Reference proteome</keyword>
<dbReference type="AlphaFoldDB" id="A0A364K834"/>
<evidence type="ECO:0000313" key="19">
    <source>
        <dbReference type="Proteomes" id="UP000251213"/>
    </source>
</evidence>
<evidence type="ECO:0000256" key="3">
    <source>
        <dbReference type="ARBA" id="ARBA00007812"/>
    </source>
</evidence>
<feature type="domain" description="Thiamine pyrophosphate enzyme TPP-binding" evidence="16">
    <location>
        <begin position="391"/>
        <end position="537"/>
    </location>
</feature>
<evidence type="ECO:0000256" key="13">
    <source>
        <dbReference type="ARBA" id="ARBA00048670"/>
    </source>
</evidence>
<evidence type="ECO:0000259" key="15">
    <source>
        <dbReference type="Pfam" id="PF00205"/>
    </source>
</evidence>
<evidence type="ECO:0000256" key="1">
    <source>
        <dbReference type="ARBA" id="ARBA00004974"/>
    </source>
</evidence>
<dbReference type="InterPro" id="IPR011766">
    <property type="entry name" value="TPP_enzyme_TPP-bd"/>
</dbReference>
<name>A0A364K834_9BACL</name>
<dbReference type="InterPro" id="IPR045229">
    <property type="entry name" value="TPP_enz"/>
</dbReference>
<dbReference type="InterPro" id="IPR012001">
    <property type="entry name" value="Thiamin_PyroP_enz_TPP-bd_dom"/>
</dbReference>
<evidence type="ECO:0000256" key="8">
    <source>
        <dbReference type="ARBA" id="ARBA00022723"/>
    </source>
</evidence>
<dbReference type="SUPFAM" id="SSF52518">
    <property type="entry name" value="Thiamin diphosphate-binding fold (THDP-binding)"/>
    <property type="match status" value="2"/>
</dbReference>
<dbReference type="UniPathway" id="UPA00049">
    <property type="reaction ID" value="UER00059"/>
</dbReference>
<evidence type="ECO:0000256" key="10">
    <source>
        <dbReference type="ARBA" id="ARBA00022842"/>
    </source>
</evidence>
<keyword evidence="7 14" id="KW-0808">Transferase</keyword>
<keyword evidence="12 14" id="KW-0100">Branched-chain amino acid biosynthesis</keyword>
<dbReference type="GO" id="GO:0005948">
    <property type="term" value="C:acetolactate synthase complex"/>
    <property type="evidence" value="ECO:0007669"/>
    <property type="project" value="TreeGrafter"/>
</dbReference>
<dbReference type="NCBIfam" id="TIGR00118">
    <property type="entry name" value="acolac_lg"/>
    <property type="match status" value="1"/>
</dbReference>
<dbReference type="PROSITE" id="PS00187">
    <property type="entry name" value="TPP_ENZYMES"/>
    <property type="match status" value="1"/>
</dbReference>
<proteinExistence type="inferred from homology"/>
<comment type="similarity">
    <text evidence="3 14">Belongs to the TPP enzyme family.</text>
</comment>
<comment type="caution">
    <text evidence="18">The sequence shown here is derived from an EMBL/GenBank/DDBJ whole genome shotgun (WGS) entry which is preliminary data.</text>
</comment>
<dbReference type="InterPro" id="IPR029061">
    <property type="entry name" value="THDP-binding"/>
</dbReference>
<dbReference type="GO" id="GO:0050660">
    <property type="term" value="F:flavin adenine dinucleotide binding"/>
    <property type="evidence" value="ECO:0007669"/>
    <property type="project" value="InterPro"/>
</dbReference>
<dbReference type="Proteomes" id="UP000251213">
    <property type="component" value="Unassembled WGS sequence"/>
</dbReference>
<dbReference type="OrthoDB" id="4494979at2"/>
<comment type="pathway">
    <text evidence="1 14">Amino-acid biosynthesis; L-isoleucine biosynthesis; L-isoleucine from 2-oxobutanoate: step 1/4.</text>
</comment>
<evidence type="ECO:0000256" key="9">
    <source>
        <dbReference type="ARBA" id="ARBA00022827"/>
    </source>
</evidence>
<accession>A0A364K834</accession>
<dbReference type="Pfam" id="PF00205">
    <property type="entry name" value="TPP_enzyme_M"/>
    <property type="match status" value="1"/>
</dbReference>
<dbReference type="GO" id="GO:0030976">
    <property type="term" value="F:thiamine pyrophosphate binding"/>
    <property type="evidence" value="ECO:0007669"/>
    <property type="project" value="UniProtKB-UniRule"/>
</dbReference>
<comment type="catalytic activity">
    <reaction evidence="13 14">
        <text>2 pyruvate + H(+) = (2S)-2-acetolactate + CO2</text>
        <dbReference type="Rhea" id="RHEA:25249"/>
        <dbReference type="ChEBI" id="CHEBI:15361"/>
        <dbReference type="ChEBI" id="CHEBI:15378"/>
        <dbReference type="ChEBI" id="CHEBI:16526"/>
        <dbReference type="ChEBI" id="CHEBI:58476"/>
        <dbReference type="EC" id="2.2.1.6"/>
    </reaction>
</comment>
<dbReference type="InterPro" id="IPR029035">
    <property type="entry name" value="DHS-like_NAD/FAD-binding_dom"/>
</dbReference>
<dbReference type="Gene3D" id="3.40.50.1220">
    <property type="entry name" value="TPP-binding domain"/>
    <property type="match status" value="1"/>
</dbReference>
<dbReference type="GO" id="GO:0009097">
    <property type="term" value="P:isoleucine biosynthetic process"/>
    <property type="evidence" value="ECO:0007669"/>
    <property type="project" value="UniProtKB-UniPathway"/>
</dbReference>
<feature type="domain" description="Thiamine pyrophosphate enzyme N-terminal TPP-binding" evidence="17">
    <location>
        <begin position="9"/>
        <end position="123"/>
    </location>
</feature>
<organism evidence="18 19">
    <name type="scientific">Thermoflavimicrobium daqui</name>
    <dbReference type="NCBI Taxonomy" id="2137476"/>
    <lineage>
        <taxon>Bacteria</taxon>
        <taxon>Bacillati</taxon>
        <taxon>Bacillota</taxon>
        <taxon>Bacilli</taxon>
        <taxon>Bacillales</taxon>
        <taxon>Thermoactinomycetaceae</taxon>
        <taxon>Thermoflavimicrobium</taxon>
    </lineage>
</organism>
<dbReference type="FunFam" id="3.40.50.1220:FF:000008">
    <property type="entry name" value="Acetolactate synthase"/>
    <property type="match status" value="1"/>
</dbReference>
<dbReference type="Gene3D" id="3.40.50.970">
    <property type="match status" value="2"/>
</dbReference>
<dbReference type="GO" id="GO:0000287">
    <property type="term" value="F:magnesium ion binding"/>
    <property type="evidence" value="ECO:0007669"/>
    <property type="project" value="UniProtKB-UniRule"/>
</dbReference>
<dbReference type="UniPathway" id="UPA00047">
    <property type="reaction ID" value="UER00055"/>
</dbReference>
<dbReference type="InterPro" id="IPR000399">
    <property type="entry name" value="TPP-bd_CS"/>
</dbReference>
<sequence>MQKQSIKMMSGAQMVIETLKRLGIDTIFGYPGGAILPIYDALYHSGIHHILTRHEQAAIHAAEGYARATGKVGTVMATSGPGATNLVTGIADAFMDSTPVVIITGQVATAMIGTDSFQEVDVIGITMPITKYSYQVKDTAELPRVLCEAYYLAGSGRPGPVVIDIPKDVSQRTAEFQYPEKLNLLGYQLPPEPDLDLIEQIHAAITQAKRPLLYIGGGVIHAEAAEEVVQLARKARIPVTSTLMGLGAFPPDDPLFLGMLGMHGTYAANMAVFHADLLIACGVRFDDRVTGKLDRFSPNSKKVHIDIDPAEIGKNVAIDYPLVSDVKKALQALLKNPPVVHSEKWIEQVQTWYHEYPLHYKQENTSCIKPQLVIDTLSRLTDGRAIITTEVGQHQMWAAHFYQAKAPRTFITSGGLGTMGYGFPAAMGAQIARPDATVVCIAGDASFQMNLQELQTIAERNLPVKVFVINNHFMGMVRQWQEMFHDNRLSESKIGNPDFVQVAEAFQVKGIRVTTAEQVEAAIQEALSISGPVVVDFVVEEEENLFPMVPPGKGNDEMLVKGWDE</sequence>
<dbReference type="InterPro" id="IPR039368">
    <property type="entry name" value="AHAS_TPP"/>
</dbReference>